<proteinExistence type="predicted"/>
<dbReference type="GO" id="GO:0015074">
    <property type="term" value="P:DNA integration"/>
    <property type="evidence" value="ECO:0007669"/>
    <property type="project" value="InterPro"/>
</dbReference>
<dbReference type="InterPro" id="IPR012337">
    <property type="entry name" value="RNaseH-like_sf"/>
</dbReference>
<protein>
    <submittedName>
        <fullName evidence="2">Mobile element protein</fullName>
    </submittedName>
</protein>
<organism evidence="2">
    <name type="scientific">Leclercia adecarboxylata</name>
    <dbReference type="NCBI Taxonomy" id="83655"/>
    <lineage>
        <taxon>Bacteria</taxon>
        <taxon>Pseudomonadati</taxon>
        <taxon>Pseudomonadota</taxon>
        <taxon>Gammaproteobacteria</taxon>
        <taxon>Enterobacterales</taxon>
        <taxon>Enterobacteriaceae</taxon>
        <taxon>Leclercia</taxon>
    </lineage>
</organism>
<dbReference type="AlphaFoldDB" id="A0A482LZK1"/>
<evidence type="ECO:0000313" key="2">
    <source>
        <dbReference type="EMBL" id="QBQ66561.1"/>
    </source>
</evidence>
<dbReference type="PROSITE" id="PS50994">
    <property type="entry name" value="INTEGRASE"/>
    <property type="match status" value="1"/>
</dbReference>
<dbReference type="PANTHER" id="PTHR47515">
    <property type="entry name" value="LOW CALCIUM RESPONSE LOCUS PROTEIN T"/>
    <property type="match status" value="1"/>
</dbReference>
<dbReference type="EMBL" id="MH909329">
    <property type="protein sequence ID" value="QBQ66561.1"/>
    <property type="molecule type" value="Genomic_DNA"/>
</dbReference>
<dbReference type="GO" id="GO:0003676">
    <property type="term" value="F:nucleic acid binding"/>
    <property type="evidence" value="ECO:0007669"/>
    <property type="project" value="InterPro"/>
</dbReference>
<dbReference type="Pfam" id="PF13683">
    <property type="entry name" value="rve_3"/>
    <property type="match status" value="1"/>
</dbReference>
<name>A0A482LZK1_9ENTR</name>
<feature type="domain" description="Integrase catalytic" evidence="1">
    <location>
        <begin position="1"/>
        <end position="78"/>
    </location>
</feature>
<dbReference type="Gene3D" id="3.30.420.10">
    <property type="entry name" value="Ribonuclease H-like superfamily/Ribonuclease H"/>
    <property type="match status" value="1"/>
</dbReference>
<geneLocation type="plasmid" evidence="2">
    <name>p707804-3FII</name>
</geneLocation>
<accession>A0A482LZK1</accession>
<keyword evidence="2" id="KW-0614">Plasmid</keyword>
<sequence length="104" mass="11935">MHLADDPVVSPEIKKNRKLRVLGKRLPVRIQTDNGSEFISKRLDKWAYEQGVTMDFSRPGKPTDNPFIESFNGSLRDECLNICKHPGKTAHSVLEIFRHTDYVP</sequence>
<dbReference type="SUPFAM" id="SSF53098">
    <property type="entry name" value="Ribonuclease H-like"/>
    <property type="match status" value="1"/>
</dbReference>
<dbReference type="InterPro" id="IPR001584">
    <property type="entry name" value="Integrase_cat-core"/>
</dbReference>
<dbReference type="InterPro" id="IPR036397">
    <property type="entry name" value="RNaseH_sf"/>
</dbReference>
<evidence type="ECO:0000259" key="1">
    <source>
        <dbReference type="PROSITE" id="PS50994"/>
    </source>
</evidence>
<reference evidence="2" key="1">
    <citation type="submission" date="2018-09" db="EMBL/GenBank/DDBJ databases">
        <authorList>
            <person name="Yuan Q."/>
            <person name="Jiang X."/>
            <person name="Jing Y."/>
            <person name="Cheng Q."/>
            <person name="Zhou D."/>
        </authorList>
    </citation>
    <scope>NUCLEOTIDE SEQUENCE</scope>
    <source>
        <strain evidence="2">150707804</strain>
        <plasmid evidence="2">p707804-3FII</plasmid>
    </source>
</reference>
<dbReference type="PANTHER" id="PTHR47515:SF1">
    <property type="entry name" value="BLR2054 PROTEIN"/>
    <property type="match status" value="1"/>
</dbReference>